<sequence>MNYILPIVSVLVGFGFVVTIHPKNSNNLKLLLAFSGAFLLSLTAFSLLPEVYGHHHEHEHETDTKTIGIFLMAGILLQIFLEFFSKGAEHGHVHLNKKQKSFPWMLFTSLSIHALLEGFPLHHHDTLVYGIVIHKLPVAIILSTFFLESDISKPKIAAFLLMFALMTPLGTFLNTNLTIFHEYEAYISALVIGVLLHIGSTILFESSENHKFNLSKILVIILGVIAAYFID</sequence>
<accession>A0ABQ5MHP2</accession>
<feature type="transmembrane region" description="Helical" evidence="1">
    <location>
        <begin position="213"/>
        <end position="230"/>
    </location>
</feature>
<evidence type="ECO:0000313" key="3">
    <source>
        <dbReference type="Proteomes" id="UP001143543"/>
    </source>
</evidence>
<keyword evidence="1" id="KW-0812">Transmembrane</keyword>
<dbReference type="Proteomes" id="UP001143543">
    <property type="component" value="Unassembled WGS sequence"/>
</dbReference>
<gene>
    <name evidence="2" type="ORF">Y10_12910</name>
</gene>
<proteinExistence type="predicted"/>
<evidence type="ECO:0008006" key="4">
    <source>
        <dbReference type="Google" id="ProtNLM"/>
    </source>
</evidence>
<organism evidence="2 3">
    <name type="scientific">Neptunitalea lumnitzerae</name>
    <dbReference type="NCBI Taxonomy" id="2965509"/>
    <lineage>
        <taxon>Bacteria</taxon>
        <taxon>Pseudomonadati</taxon>
        <taxon>Bacteroidota</taxon>
        <taxon>Flavobacteriia</taxon>
        <taxon>Flavobacteriales</taxon>
        <taxon>Flavobacteriaceae</taxon>
        <taxon>Neptunitalea</taxon>
    </lineage>
</organism>
<feature type="transmembrane region" description="Helical" evidence="1">
    <location>
        <begin position="127"/>
        <end position="147"/>
    </location>
</feature>
<dbReference type="EMBL" id="BRVO01000001">
    <property type="protein sequence ID" value="GLB48923.1"/>
    <property type="molecule type" value="Genomic_DNA"/>
</dbReference>
<comment type="caution">
    <text evidence="2">The sequence shown here is derived from an EMBL/GenBank/DDBJ whole genome shotgun (WGS) entry which is preliminary data.</text>
</comment>
<protein>
    <recommendedName>
        <fullName evidence="4">ZIP family metal transporter</fullName>
    </recommendedName>
</protein>
<keyword evidence="3" id="KW-1185">Reference proteome</keyword>
<feature type="transmembrane region" description="Helical" evidence="1">
    <location>
        <begin position="6"/>
        <end position="23"/>
    </location>
</feature>
<evidence type="ECO:0000313" key="2">
    <source>
        <dbReference type="EMBL" id="GLB48923.1"/>
    </source>
</evidence>
<feature type="transmembrane region" description="Helical" evidence="1">
    <location>
        <begin position="30"/>
        <end position="47"/>
    </location>
</feature>
<feature type="transmembrane region" description="Helical" evidence="1">
    <location>
        <begin position="156"/>
        <end position="173"/>
    </location>
</feature>
<feature type="transmembrane region" description="Helical" evidence="1">
    <location>
        <begin position="67"/>
        <end position="84"/>
    </location>
</feature>
<feature type="transmembrane region" description="Helical" evidence="1">
    <location>
        <begin position="185"/>
        <end position="204"/>
    </location>
</feature>
<dbReference type="RefSeq" id="WP_281764547.1">
    <property type="nucleotide sequence ID" value="NZ_BRVO01000001.1"/>
</dbReference>
<keyword evidence="1" id="KW-1133">Transmembrane helix</keyword>
<reference evidence="2" key="1">
    <citation type="submission" date="2022-07" db="EMBL/GenBank/DDBJ databases">
        <title>Taxonomy of Novel Oxalotrophic and Methylotrophic Bacteria.</title>
        <authorList>
            <person name="Sahin N."/>
            <person name="Tani A."/>
        </authorList>
    </citation>
    <scope>NUCLEOTIDE SEQUENCE</scope>
    <source>
        <strain evidence="2">Y10</strain>
    </source>
</reference>
<keyword evidence="1" id="KW-0472">Membrane</keyword>
<evidence type="ECO:0000256" key="1">
    <source>
        <dbReference type="SAM" id="Phobius"/>
    </source>
</evidence>
<name>A0ABQ5MHP2_9FLAO</name>